<gene>
    <name evidence="1" type="ORF">CR513_23203</name>
</gene>
<dbReference type="Proteomes" id="UP000257109">
    <property type="component" value="Unassembled WGS sequence"/>
</dbReference>
<keyword evidence="2" id="KW-1185">Reference proteome</keyword>
<reference evidence="1" key="1">
    <citation type="submission" date="2018-05" db="EMBL/GenBank/DDBJ databases">
        <title>Draft genome of Mucuna pruriens seed.</title>
        <authorList>
            <person name="Nnadi N.E."/>
            <person name="Vos R."/>
            <person name="Hasami M.H."/>
            <person name="Devisetty U.K."/>
            <person name="Aguiy J.C."/>
        </authorList>
    </citation>
    <scope>NUCLEOTIDE SEQUENCE [LARGE SCALE GENOMIC DNA]</scope>
    <source>
        <strain evidence="1">JCA_2017</strain>
    </source>
</reference>
<proteinExistence type="predicted"/>
<dbReference type="AlphaFoldDB" id="A0A371GV37"/>
<accession>A0A371GV37</accession>
<evidence type="ECO:0000313" key="1">
    <source>
        <dbReference type="EMBL" id="RDX94417.1"/>
    </source>
</evidence>
<comment type="caution">
    <text evidence="1">The sequence shown here is derived from an EMBL/GenBank/DDBJ whole genome shotgun (WGS) entry which is preliminary data.</text>
</comment>
<feature type="non-terminal residue" evidence="1">
    <location>
        <position position="1"/>
    </location>
</feature>
<protein>
    <submittedName>
        <fullName evidence="1">Uncharacterized protein</fullName>
    </submittedName>
</protein>
<organism evidence="1 2">
    <name type="scientific">Mucuna pruriens</name>
    <name type="common">Velvet bean</name>
    <name type="synonym">Dolichos pruriens</name>
    <dbReference type="NCBI Taxonomy" id="157652"/>
    <lineage>
        <taxon>Eukaryota</taxon>
        <taxon>Viridiplantae</taxon>
        <taxon>Streptophyta</taxon>
        <taxon>Embryophyta</taxon>
        <taxon>Tracheophyta</taxon>
        <taxon>Spermatophyta</taxon>
        <taxon>Magnoliopsida</taxon>
        <taxon>eudicotyledons</taxon>
        <taxon>Gunneridae</taxon>
        <taxon>Pentapetalae</taxon>
        <taxon>rosids</taxon>
        <taxon>fabids</taxon>
        <taxon>Fabales</taxon>
        <taxon>Fabaceae</taxon>
        <taxon>Papilionoideae</taxon>
        <taxon>50 kb inversion clade</taxon>
        <taxon>NPAAA clade</taxon>
        <taxon>indigoferoid/millettioid clade</taxon>
        <taxon>Phaseoleae</taxon>
        <taxon>Mucuna</taxon>
    </lineage>
</organism>
<evidence type="ECO:0000313" key="2">
    <source>
        <dbReference type="Proteomes" id="UP000257109"/>
    </source>
</evidence>
<dbReference type="EMBL" id="QJKJ01004377">
    <property type="protein sequence ID" value="RDX94417.1"/>
    <property type="molecule type" value="Genomic_DNA"/>
</dbReference>
<sequence>MAIKAYLVERASATMGCKCTKISNKPPIKACKPMETPYLTHEAKQRKYPSKHGFNNSEELILSNVPCNLKSSLQKLLMTNESLSLTIDLGVPCNHMISLANSSVTVLADLVIKSREISSQIWSGIGSGCSSPLRFVATYFLLYIPSLRRVPRNKTLELPQNWPAVVLVEKMLPEVYRPSLPRVPRNKTSELACDFTRQNALTSVAVASESNYPKHQWRGIAGTKVGVAQQQDAGSKHSHHGHSCDKSDTGYGNKRDYILEEALHEWHLDGLDEILVFDGQENIKNGLNSCKINFHVQVDEILHSFENEKACEFLPDLPGVNAANNPR</sequence>
<name>A0A371GV37_MUCPR</name>